<name>A0A9X1NEU9_9ACTN</name>
<reference evidence="2" key="1">
    <citation type="submission" date="2021-11" db="EMBL/GenBank/DDBJ databases">
        <title>Streptomyces corallinus and Kineosporia corallina sp. nov., two new coral-derived marine actinobacteria.</title>
        <authorList>
            <person name="Buangrab K."/>
            <person name="Sutthacheep M."/>
            <person name="Yeemin T."/>
            <person name="Harunari E."/>
            <person name="Igarashi Y."/>
            <person name="Sripreechasak P."/>
            <person name="Kanchanasin P."/>
            <person name="Tanasupawat S."/>
            <person name="Phongsopitanun W."/>
        </authorList>
    </citation>
    <scope>NUCLEOTIDE SEQUENCE</scope>
    <source>
        <strain evidence="2">JCM 31032</strain>
    </source>
</reference>
<dbReference type="GO" id="GO:0003677">
    <property type="term" value="F:DNA binding"/>
    <property type="evidence" value="ECO:0007669"/>
    <property type="project" value="InterPro"/>
</dbReference>
<proteinExistence type="predicted"/>
<organism evidence="2 3">
    <name type="scientific">Kineosporia babensis</name>
    <dbReference type="NCBI Taxonomy" id="499548"/>
    <lineage>
        <taxon>Bacteria</taxon>
        <taxon>Bacillati</taxon>
        <taxon>Actinomycetota</taxon>
        <taxon>Actinomycetes</taxon>
        <taxon>Kineosporiales</taxon>
        <taxon>Kineosporiaceae</taxon>
        <taxon>Kineosporia</taxon>
    </lineage>
</organism>
<dbReference type="InterPro" id="IPR010982">
    <property type="entry name" value="Lambda_DNA-bd_dom_sf"/>
</dbReference>
<accession>A0A9X1NEU9</accession>
<sequence length="81" mass="8781">MQQFLVRGGSDLGAAVAESRLIRGLTQEQLSEETGIERTYLARLEAGASVQLLDRALFLLRRLGAEVTVTLPEEPAPTTKA</sequence>
<gene>
    <name evidence="2" type="ORF">LR394_15910</name>
</gene>
<dbReference type="PROSITE" id="PS50943">
    <property type="entry name" value="HTH_CROC1"/>
    <property type="match status" value="1"/>
</dbReference>
<dbReference type="Gene3D" id="1.10.260.40">
    <property type="entry name" value="lambda repressor-like DNA-binding domains"/>
    <property type="match status" value="1"/>
</dbReference>
<protein>
    <submittedName>
        <fullName evidence="2">Helix-turn-helix domain-containing protein</fullName>
    </submittedName>
</protein>
<feature type="domain" description="HTH cro/C1-type" evidence="1">
    <location>
        <begin position="16"/>
        <end position="71"/>
    </location>
</feature>
<keyword evidence="3" id="KW-1185">Reference proteome</keyword>
<dbReference type="InterPro" id="IPR001387">
    <property type="entry name" value="Cro/C1-type_HTH"/>
</dbReference>
<comment type="caution">
    <text evidence="2">The sequence shown here is derived from an EMBL/GenBank/DDBJ whole genome shotgun (WGS) entry which is preliminary data.</text>
</comment>
<dbReference type="SUPFAM" id="SSF47413">
    <property type="entry name" value="lambda repressor-like DNA-binding domains"/>
    <property type="match status" value="1"/>
</dbReference>
<dbReference type="RefSeq" id="WP_231442547.1">
    <property type="nucleotide sequence ID" value="NZ_JAJOMB010000007.1"/>
</dbReference>
<evidence type="ECO:0000259" key="1">
    <source>
        <dbReference type="PROSITE" id="PS50943"/>
    </source>
</evidence>
<dbReference type="EMBL" id="JAJOMB010000007">
    <property type="protein sequence ID" value="MCD5312394.1"/>
    <property type="molecule type" value="Genomic_DNA"/>
</dbReference>
<dbReference type="AlphaFoldDB" id="A0A9X1NEU9"/>
<dbReference type="Pfam" id="PF01381">
    <property type="entry name" value="HTH_3"/>
    <property type="match status" value="1"/>
</dbReference>
<evidence type="ECO:0000313" key="3">
    <source>
        <dbReference type="Proteomes" id="UP001138997"/>
    </source>
</evidence>
<evidence type="ECO:0000313" key="2">
    <source>
        <dbReference type="EMBL" id="MCD5312394.1"/>
    </source>
</evidence>
<dbReference type="Proteomes" id="UP001138997">
    <property type="component" value="Unassembled WGS sequence"/>
</dbReference>
<dbReference type="CDD" id="cd00093">
    <property type="entry name" value="HTH_XRE"/>
    <property type="match status" value="1"/>
</dbReference>